<comment type="similarity">
    <text evidence="5">Belongs to the EXORDIUM family.</text>
</comment>
<keyword evidence="2" id="KW-0052">Apoplast</keyword>
<keyword evidence="9" id="KW-1185">Reference proteome</keyword>
<evidence type="ECO:0000256" key="3">
    <source>
        <dbReference type="ARBA" id="ARBA00022525"/>
    </source>
</evidence>
<comment type="subcellular location">
    <subcellularLocation>
        <location evidence="1">Secreted</location>
        <location evidence="1">Extracellular space</location>
        <location evidence="1">Apoplast</location>
    </subcellularLocation>
</comment>
<dbReference type="AlphaFoldDB" id="A0A835APR0"/>
<name>A0A835APR0_9POAL</name>
<dbReference type="Proteomes" id="UP000636709">
    <property type="component" value="Unassembled WGS sequence"/>
</dbReference>
<evidence type="ECO:0000313" key="8">
    <source>
        <dbReference type="EMBL" id="KAF8660785.1"/>
    </source>
</evidence>
<keyword evidence="3" id="KW-0964">Secreted</keyword>
<reference evidence="8" key="1">
    <citation type="submission" date="2020-07" db="EMBL/GenBank/DDBJ databases">
        <title>Genome sequence and genetic diversity analysis of an under-domesticated orphan crop, white fonio (Digitaria exilis).</title>
        <authorList>
            <person name="Bennetzen J.L."/>
            <person name="Chen S."/>
            <person name="Ma X."/>
            <person name="Wang X."/>
            <person name="Yssel A.E.J."/>
            <person name="Chaluvadi S.R."/>
            <person name="Johnson M."/>
            <person name="Gangashetty P."/>
            <person name="Hamidou F."/>
            <person name="Sanogo M.D."/>
            <person name="Zwaenepoel A."/>
            <person name="Wallace J."/>
            <person name="Van De Peer Y."/>
            <person name="Van Deynze A."/>
        </authorList>
    </citation>
    <scope>NUCLEOTIDE SEQUENCE</scope>
    <source>
        <tissue evidence="8">Leaves</tissue>
    </source>
</reference>
<feature type="signal peptide" evidence="7">
    <location>
        <begin position="1"/>
        <end position="28"/>
    </location>
</feature>
<evidence type="ECO:0000256" key="7">
    <source>
        <dbReference type="SAM" id="SignalP"/>
    </source>
</evidence>
<evidence type="ECO:0000313" key="9">
    <source>
        <dbReference type="Proteomes" id="UP000636709"/>
    </source>
</evidence>
<proteinExistence type="inferred from homology"/>
<evidence type="ECO:0000256" key="4">
    <source>
        <dbReference type="ARBA" id="ARBA00022729"/>
    </source>
</evidence>
<gene>
    <name evidence="8" type="ORF">HU200_057371</name>
</gene>
<evidence type="ECO:0008006" key="10">
    <source>
        <dbReference type="Google" id="ProtNLM"/>
    </source>
</evidence>
<dbReference type="Pfam" id="PF04674">
    <property type="entry name" value="Phi_1"/>
    <property type="match status" value="3"/>
</dbReference>
<organism evidence="8 9">
    <name type="scientific">Digitaria exilis</name>
    <dbReference type="NCBI Taxonomy" id="1010633"/>
    <lineage>
        <taxon>Eukaryota</taxon>
        <taxon>Viridiplantae</taxon>
        <taxon>Streptophyta</taxon>
        <taxon>Embryophyta</taxon>
        <taxon>Tracheophyta</taxon>
        <taxon>Spermatophyta</taxon>
        <taxon>Magnoliopsida</taxon>
        <taxon>Liliopsida</taxon>
        <taxon>Poales</taxon>
        <taxon>Poaceae</taxon>
        <taxon>PACMAD clade</taxon>
        <taxon>Panicoideae</taxon>
        <taxon>Panicodae</taxon>
        <taxon>Paniceae</taxon>
        <taxon>Anthephorinae</taxon>
        <taxon>Digitaria</taxon>
    </lineage>
</organism>
<evidence type="ECO:0000256" key="6">
    <source>
        <dbReference type="SAM" id="MobiDB-lite"/>
    </source>
</evidence>
<dbReference type="PANTHER" id="PTHR31279">
    <property type="entry name" value="PROTEIN EXORDIUM-LIKE 5"/>
    <property type="match status" value="1"/>
</dbReference>
<feature type="region of interest" description="Disordered" evidence="6">
    <location>
        <begin position="726"/>
        <end position="753"/>
    </location>
</feature>
<evidence type="ECO:0000256" key="1">
    <source>
        <dbReference type="ARBA" id="ARBA00004271"/>
    </source>
</evidence>
<evidence type="ECO:0000256" key="5">
    <source>
        <dbReference type="ARBA" id="ARBA00023591"/>
    </source>
</evidence>
<evidence type="ECO:0000256" key="2">
    <source>
        <dbReference type="ARBA" id="ARBA00022523"/>
    </source>
</evidence>
<dbReference type="EMBL" id="JACEFO010002429">
    <property type="protein sequence ID" value="KAF8660785.1"/>
    <property type="molecule type" value="Genomic_DNA"/>
</dbReference>
<dbReference type="InterPro" id="IPR006766">
    <property type="entry name" value="EXORDIUM-like"/>
</dbReference>
<feature type="chain" id="PRO_5032908044" description="Protein EXORDIUM" evidence="7">
    <location>
        <begin position="29"/>
        <end position="1111"/>
    </location>
</feature>
<keyword evidence="4 7" id="KW-0732">Signal</keyword>
<dbReference type="PANTHER" id="PTHR31279:SF42">
    <property type="entry name" value="OS06G0220000 PROTEIN"/>
    <property type="match status" value="1"/>
</dbReference>
<sequence length="1111" mass="116467">MASAPSSSFRRRGHALLLFMALALLSSARHSVATGVSSPSTSRKLMALYKPPASDMLRYHDGAVLSGDIPVSILWYGRFTPAQKAIVTDFLLSLSAAPQASPNPSVAKWWSNINRLYLSKPVAVRKNGGGAAARSSRVVLAGQVSDEGFSLGKSLKMSHLPTLAAKATRRPATNGIALVLTAQDVAVEGFCSSRCGHHGSYGGSGAAAAYAWVGNPATQCPGQCAWPFHQPVYGPQSPPLLPPNGDVGMDGAVISLASMVAGAVTNPFGDGFYQGDRGAPLEAATACAGVYGRGAYPGYAGELLVDKATGASYNANGARGRKFLLPALYDPDTAPAAVWLGIRQKWMTMHRTTANTTRPFPHSEVSSTSREHLDVSLHQCVARLHRGIYAGRPPSLTTQAAAFLSPCPDLLARSLARLSLCQRRELDLVDTPPSDQQLTYHGGAVLSGDISVTIVWYGKFSSEQKAIVVDFIESLTSKPPSATPSVADWWNTIYKFYLSNVTSTTGGGETRVQLASQVTDEQYSLGKSLTLDKVSQLASSTAPKKGSLVLVLTDPDVVVEGFGSVRCGLHGADAGGVGYAYAYAWAGDAERQCPGQCAWPFAKPAYGPQDSKPLAAPNGDVGVDGMMVTLASMVAGAVTNPFRDAFYQGEKDAALEACTACAGVYGSGSYPGYAGDVLVDKATGGSYNAVGAGGHKYLLPAVYDMAKPGCSTLVVASRDFPYTDTCQGRAHRPEHGDGVLGSGEHSADRAPRHRPKVWLQGAASSVEDPNRLDLTARFGGAHAAISTNPLLLTGMHFTGGAVGLPACPRFGLRDAKNILPKIFTEDAQRAQGKIVVIAGLDCHPGLHSSALTAQVSTTSRFSLAAQRLPDHLSETPLRDGISYHGGAVLRGNIPVFQAVAEGHRRRLPPLPHVHPHQRDALRGAVVGHHRHCLYLSNSTATSNNVTRVVVAGQVTDEHYSLGKSLKLAELSQLAAGLVVPKAKSDAALVLVLTDPDVVVESFCTARCGLHGSDSDAGYAYAWVGNAERQCPGQCAWPFAEPAYGPRGQPPLVPPNGNVGVDGMVVTLATMVAGAVTNPMGDGYYEADRDDALEACTAFAGMFGSGAYPGVG</sequence>
<accession>A0A835APR0</accession>
<protein>
    <recommendedName>
        <fullName evidence="10">Protein EXORDIUM</fullName>
    </recommendedName>
</protein>
<dbReference type="GO" id="GO:0048046">
    <property type="term" value="C:apoplast"/>
    <property type="evidence" value="ECO:0007669"/>
    <property type="project" value="UniProtKB-SubCell"/>
</dbReference>
<comment type="caution">
    <text evidence="8">The sequence shown here is derived from an EMBL/GenBank/DDBJ whole genome shotgun (WGS) entry which is preliminary data.</text>
</comment>